<dbReference type="SUPFAM" id="SSF48264">
    <property type="entry name" value="Cytochrome P450"/>
    <property type="match status" value="1"/>
</dbReference>
<comment type="subcellular location">
    <subcellularLocation>
        <location evidence="2">Membrane</location>
    </subcellularLocation>
</comment>
<dbReference type="Proteomes" id="UP001063166">
    <property type="component" value="Unassembled WGS sequence"/>
</dbReference>
<dbReference type="GO" id="GO:0016705">
    <property type="term" value="F:oxidoreductase activity, acting on paired donors, with incorporation or reduction of molecular oxygen"/>
    <property type="evidence" value="ECO:0007669"/>
    <property type="project" value="InterPro"/>
</dbReference>
<evidence type="ECO:0000256" key="1">
    <source>
        <dbReference type="ARBA" id="ARBA00001971"/>
    </source>
</evidence>
<proteinExistence type="inferred from homology"/>
<dbReference type="PROSITE" id="PS00086">
    <property type="entry name" value="CYTOCHROME_P450"/>
    <property type="match status" value="1"/>
</dbReference>
<comment type="caution">
    <text evidence="15">The sequence shown here is derived from an EMBL/GenBank/DDBJ whole genome shotgun (WGS) entry which is preliminary data.</text>
</comment>
<dbReference type="PRINTS" id="PR00385">
    <property type="entry name" value="P450"/>
</dbReference>
<keyword evidence="8" id="KW-1133">Transmembrane helix</keyword>
<dbReference type="EMBL" id="BRPK01000007">
    <property type="protein sequence ID" value="GLB39975.1"/>
    <property type="molecule type" value="Genomic_DNA"/>
</dbReference>
<evidence type="ECO:0000256" key="4">
    <source>
        <dbReference type="ARBA" id="ARBA00010617"/>
    </source>
</evidence>
<dbReference type="Gene3D" id="1.10.630.10">
    <property type="entry name" value="Cytochrome P450"/>
    <property type="match status" value="1"/>
</dbReference>
<evidence type="ECO:0000313" key="15">
    <source>
        <dbReference type="EMBL" id="GLB39975.1"/>
    </source>
</evidence>
<keyword evidence="16" id="KW-1185">Reference proteome</keyword>
<dbReference type="Pfam" id="PF00067">
    <property type="entry name" value="p450"/>
    <property type="match status" value="1"/>
</dbReference>
<dbReference type="PRINTS" id="PR00463">
    <property type="entry name" value="EP450I"/>
</dbReference>
<evidence type="ECO:0000256" key="8">
    <source>
        <dbReference type="ARBA" id="ARBA00022989"/>
    </source>
</evidence>
<reference evidence="15" key="1">
    <citation type="submission" date="2022-07" db="EMBL/GenBank/DDBJ databases">
        <title>The genome of Lyophyllum shimeji provides insight into the initial evolution of ectomycorrhizal fungal genome.</title>
        <authorList>
            <person name="Kobayashi Y."/>
            <person name="Shibata T."/>
            <person name="Hirakawa H."/>
            <person name="Shigenobu S."/>
            <person name="Nishiyama T."/>
            <person name="Yamada A."/>
            <person name="Hasebe M."/>
            <person name="Kawaguchi M."/>
        </authorList>
    </citation>
    <scope>NUCLEOTIDE SEQUENCE</scope>
    <source>
        <strain evidence="15">AT787</strain>
    </source>
</reference>
<evidence type="ECO:0000256" key="9">
    <source>
        <dbReference type="ARBA" id="ARBA00023002"/>
    </source>
</evidence>
<keyword evidence="5 13" id="KW-0349">Heme</keyword>
<keyword evidence="12" id="KW-0472">Membrane</keyword>
<dbReference type="OrthoDB" id="1470350at2759"/>
<evidence type="ECO:0000256" key="12">
    <source>
        <dbReference type="ARBA" id="ARBA00023136"/>
    </source>
</evidence>
<gene>
    <name evidence="15" type="ORF">LshimejAT787_0704850</name>
</gene>
<dbReference type="InterPro" id="IPR017972">
    <property type="entry name" value="Cyt_P450_CS"/>
</dbReference>
<sequence>MARPLKSKAPSACEDILMTGDHLAFQHVIDKAGYDYPKAREETKFLYQVTGNSIVTVGAHAHQRQRKIMNPAFSERQMQRFVPLFQSIATRLTRGIMSQLEVDPQKEIEIRGWLGRASLESIGYSVFGYEFNALEDENCEMAHALHHLLDGAAKTSAALRTMIWAYVNVPYFDAAMGLLSKIVPNPAAESAAHYKRITREVGSKVLLSEGAVSNAEGFEKDIMSILIKANSSTDKEKAMDDDEVLSQGSSFIAGGTDSTSAQLAWALFELAKLPDVQQALREEIAAARNRLPDGDISQMDYDALPWLNAVLKEVLRYHPTTVFLNREAAKDDVIPLAEPIMATTGEMIDRVPVRKGQLISFAVHISGRLSSVYGEDAHVFRPSRWFEKMNDKVSLGHYSNLAAFSGGVRGCIGWRWGIIEMQVTLAELIENFRFELPANWRDIKRSPCITLPPMIRGKEAAGSQLPLKVIPL</sequence>
<dbReference type="GO" id="GO:0005506">
    <property type="term" value="F:iron ion binding"/>
    <property type="evidence" value="ECO:0007669"/>
    <property type="project" value="InterPro"/>
</dbReference>
<dbReference type="InterPro" id="IPR002401">
    <property type="entry name" value="Cyt_P450_E_grp-I"/>
</dbReference>
<keyword evidence="6" id="KW-0812">Transmembrane</keyword>
<comment type="pathway">
    <text evidence="3">Secondary metabolite biosynthesis; terpenoid biosynthesis.</text>
</comment>
<dbReference type="GO" id="GO:0020037">
    <property type="term" value="F:heme binding"/>
    <property type="evidence" value="ECO:0007669"/>
    <property type="project" value="InterPro"/>
</dbReference>
<dbReference type="InterPro" id="IPR001128">
    <property type="entry name" value="Cyt_P450"/>
</dbReference>
<dbReference type="GO" id="GO:0004497">
    <property type="term" value="F:monooxygenase activity"/>
    <property type="evidence" value="ECO:0007669"/>
    <property type="project" value="UniProtKB-KW"/>
</dbReference>
<keyword evidence="9 14" id="KW-0560">Oxidoreductase</keyword>
<dbReference type="InterPro" id="IPR050121">
    <property type="entry name" value="Cytochrome_P450_monoxygenase"/>
</dbReference>
<evidence type="ECO:0000313" key="16">
    <source>
        <dbReference type="Proteomes" id="UP001063166"/>
    </source>
</evidence>
<accession>A0A9P3PP04</accession>
<protein>
    <submittedName>
        <fullName evidence="15">Cytochrome P450</fullName>
    </submittedName>
</protein>
<evidence type="ECO:0000256" key="5">
    <source>
        <dbReference type="ARBA" id="ARBA00022617"/>
    </source>
</evidence>
<organism evidence="15 16">
    <name type="scientific">Lyophyllum shimeji</name>
    <name type="common">Hon-shimeji</name>
    <name type="synonym">Tricholoma shimeji</name>
    <dbReference type="NCBI Taxonomy" id="47721"/>
    <lineage>
        <taxon>Eukaryota</taxon>
        <taxon>Fungi</taxon>
        <taxon>Dikarya</taxon>
        <taxon>Basidiomycota</taxon>
        <taxon>Agaricomycotina</taxon>
        <taxon>Agaricomycetes</taxon>
        <taxon>Agaricomycetidae</taxon>
        <taxon>Agaricales</taxon>
        <taxon>Tricholomatineae</taxon>
        <taxon>Lyophyllaceae</taxon>
        <taxon>Lyophyllum</taxon>
    </lineage>
</organism>
<dbReference type="GO" id="GO:0016020">
    <property type="term" value="C:membrane"/>
    <property type="evidence" value="ECO:0007669"/>
    <property type="project" value="UniProtKB-SubCell"/>
</dbReference>
<comment type="similarity">
    <text evidence="4 14">Belongs to the cytochrome P450 family.</text>
</comment>
<dbReference type="PANTHER" id="PTHR24305">
    <property type="entry name" value="CYTOCHROME P450"/>
    <property type="match status" value="1"/>
</dbReference>
<feature type="binding site" description="axial binding residue" evidence="13">
    <location>
        <position position="411"/>
    </location>
    <ligand>
        <name>heme</name>
        <dbReference type="ChEBI" id="CHEBI:30413"/>
    </ligand>
    <ligandPart>
        <name>Fe</name>
        <dbReference type="ChEBI" id="CHEBI:18248"/>
    </ligandPart>
</feature>
<evidence type="ECO:0000256" key="13">
    <source>
        <dbReference type="PIRSR" id="PIRSR602401-1"/>
    </source>
</evidence>
<comment type="cofactor">
    <cofactor evidence="1 13">
        <name>heme</name>
        <dbReference type="ChEBI" id="CHEBI:30413"/>
    </cofactor>
</comment>
<keyword evidence="10 13" id="KW-0408">Iron</keyword>
<evidence type="ECO:0000256" key="6">
    <source>
        <dbReference type="ARBA" id="ARBA00022692"/>
    </source>
</evidence>
<name>A0A9P3PP04_LYOSH</name>
<keyword evidence="11 14" id="KW-0503">Monooxygenase</keyword>
<dbReference type="AlphaFoldDB" id="A0A9P3PP04"/>
<dbReference type="InterPro" id="IPR036396">
    <property type="entry name" value="Cyt_P450_sf"/>
</dbReference>
<evidence type="ECO:0000256" key="7">
    <source>
        <dbReference type="ARBA" id="ARBA00022723"/>
    </source>
</evidence>
<evidence type="ECO:0000256" key="2">
    <source>
        <dbReference type="ARBA" id="ARBA00004370"/>
    </source>
</evidence>
<evidence type="ECO:0000256" key="14">
    <source>
        <dbReference type="RuleBase" id="RU000461"/>
    </source>
</evidence>
<evidence type="ECO:0000256" key="3">
    <source>
        <dbReference type="ARBA" id="ARBA00004721"/>
    </source>
</evidence>
<evidence type="ECO:0000256" key="10">
    <source>
        <dbReference type="ARBA" id="ARBA00023004"/>
    </source>
</evidence>
<dbReference type="PANTHER" id="PTHR24305:SF166">
    <property type="entry name" value="CYTOCHROME P450 12A4, MITOCHONDRIAL-RELATED"/>
    <property type="match status" value="1"/>
</dbReference>
<keyword evidence="7 13" id="KW-0479">Metal-binding</keyword>
<evidence type="ECO:0000256" key="11">
    <source>
        <dbReference type="ARBA" id="ARBA00023033"/>
    </source>
</evidence>